<dbReference type="Pfam" id="PF07790">
    <property type="entry name" value="Pilin_N"/>
    <property type="match status" value="1"/>
</dbReference>
<feature type="domain" description="Archaeal Type IV pilin N-terminal" evidence="2">
    <location>
        <begin position="1"/>
        <end position="67"/>
    </location>
</feature>
<gene>
    <name evidence="3" type="ORF">HARCEL1_09575</name>
</gene>
<dbReference type="AlphaFoldDB" id="A0A2R4X2D5"/>
<accession>A0A2R4X2D5</accession>
<reference evidence="3 4" key="1">
    <citation type="submission" date="2018-04" db="EMBL/GenBank/DDBJ databases">
        <title>Halococcoides cellulosivorans gen. nov., sp. nov., an extremely halophilic cellulose-utilizing haloarchaeon from hypersaline lakes.</title>
        <authorList>
            <person name="Sorokin D.Y."/>
            <person name="Toshchakov S.V."/>
            <person name="Samarov N.I."/>
            <person name="Korzhenkov A."/>
            <person name="Kublanov I.V."/>
        </authorList>
    </citation>
    <scope>NUCLEOTIDE SEQUENCE [LARGE SCALE GENOMIC DNA]</scope>
    <source>
        <strain evidence="3 4">HArcel1</strain>
    </source>
</reference>
<proteinExistence type="predicted"/>
<feature type="region of interest" description="Disordered" evidence="1">
    <location>
        <begin position="133"/>
        <end position="156"/>
    </location>
</feature>
<organism evidence="3 4">
    <name type="scientific">Halococcoides cellulosivorans</name>
    <dbReference type="NCBI Taxonomy" id="1679096"/>
    <lineage>
        <taxon>Archaea</taxon>
        <taxon>Methanobacteriati</taxon>
        <taxon>Methanobacteriota</taxon>
        <taxon>Stenosarchaea group</taxon>
        <taxon>Halobacteria</taxon>
        <taxon>Halobacteriales</taxon>
        <taxon>Haloarculaceae</taxon>
        <taxon>Halococcoides</taxon>
    </lineage>
</organism>
<feature type="compositionally biased region" description="Acidic residues" evidence="1">
    <location>
        <begin position="147"/>
        <end position="156"/>
    </location>
</feature>
<evidence type="ECO:0000313" key="3">
    <source>
        <dbReference type="EMBL" id="AWB27942.1"/>
    </source>
</evidence>
<keyword evidence="4" id="KW-1185">Reference proteome</keyword>
<dbReference type="KEGG" id="harc:HARCEL1_09575"/>
<evidence type="ECO:0000256" key="1">
    <source>
        <dbReference type="SAM" id="MobiDB-lite"/>
    </source>
</evidence>
<protein>
    <submittedName>
        <fullName evidence="3">Type IV pilin</fullName>
    </submittedName>
</protein>
<sequence length="156" mass="17090">MVAITVVLAATIATFALAFDDELQEPAPPSAFEYEYSATGEGNDDNRPYVKLRHAAGRPVDADRVVIKDESGNRIYWNEVWTGGETLVAGDYVHIDGYRSDDVLDPICEAGDTYWVIVENSDGEQIAIDRWEAPRDPNVPPGSWIDSDGDGIPDAC</sequence>
<evidence type="ECO:0000259" key="2">
    <source>
        <dbReference type="Pfam" id="PF07790"/>
    </source>
</evidence>
<name>A0A2R4X2D5_9EURY</name>
<dbReference type="EMBL" id="CP028858">
    <property type="protein sequence ID" value="AWB27942.1"/>
    <property type="molecule type" value="Genomic_DNA"/>
</dbReference>
<dbReference type="InterPro" id="IPR012859">
    <property type="entry name" value="Pilin_N_archaeal"/>
</dbReference>
<dbReference type="Proteomes" id="UP000244727">
    <property type="component" value="Chromosome"/>
</dbReference>
<evidence type="ECO:0000313" key="4">
    <source>
        <dbReference type="Proteomes" id="UP000244727"/>
    </source>
</evidence>